<protein>
    <recommendedName>
        <fullName evidence="3">Type III secretion protein</fullName>
    </recommendedName>
</protein>
<keyword evidence="2" id="KW-1185">Reference proteome</keyword>
<dbReference type="InterPro" id="IPR009510">
    <property type="entry name" value="T3SS_K"/>
</dbReference>
<name>A0ABX4FAT2_9BORD</name>
<dbReference type="Pfam" id="PF06578">
    <property type="entry name" value="YscK"/>
    <property type="match status" value="1"/>
</dbReference>
<evidence type="ECO:0008006" key="3">
    <source>
        <dbReference type="Google" id="ProtNLM"/>
    </source>
</evidence>
<proteinExistence type="predicted"/>
<dbReference type="RefSeq" id="WP_094829975.1">
    <property type="nucleotide sequence ID" value="NZ_NEVV01000005.1"/>
</dbReference>
<dbReference type="EMBL" id="NEVV01000005">
    <property type="protein sequence ID" value="OZI75399.1"/>
    <property type="molecule type" value="Genomic_DNA"/>
</dbReference>
<evidence type="ECO:0000313" key="1">
    <source>
        <dbReference type="EMBL" id="OZI75399.1"/>
    </source>
</evidence>
<organism evidence="1 2">
    <name type="scientific">Bordetella genomosp. 6</name>
    <dbReference type="NCBI Taxonomy" id="463024"/>
    <lineage>
        <taxon>Bacteria</taxon>
        <taxon>Pseudomonadati</taxon>
        <taxon>Pseudomonadota</taxon>
        <taxon>Betaproteobacteria</taxon>
        <taxon>Burkholderiales</taxon>
        <taxon>Alcaligenaceae</taxon>
        <taxon>Bordetella</taxon>
    </lineage>
</organism>
<evidence type="ECO:0000313" key="2">
    <source>
        <dbReference type="Proteomes" id="UP000216524"/>
    </source>
</evidence>
<comment type="caution">
    <text evidence="1">The sequence shown here is derived from an EMBL/GenBank/DDBJ whole genome shotgun (WGS) entry which is preliminary data.</text>
</comment>
<dbReference type="Proteomes" id="UP000216524">
    <property type="component" value="Unassembled WGS sequence"/>
</dbReference>
<reference evidence="1 2" key="1">
    <citation type="submission" date="2017-05" db="EMBL/GenBank/DDBJ databases">
        <title>Complete and WGS of Bordetella genogroups.</title>
        <authorList>
            <person name="Spilker T."/>
            <person name="Lipuma J."/>
        </authorList>
    </citation>
    <scope>NUCLEOTIDE SEQUENCE [LARGE SCALE GENOMIC DNA]</scope>
    <source>
        <strain evidence="1 2">AU3139</strain>
    </source>
</reference>
<accession>A0ABX4FAT2</accession>
<gene>
    <name evidence="1" type="ORF">CAL23_15845</name>
</gene>
<sequence>MTEARLPFSERLMTFNLLPSLTLHASRHDETFPADWVRALCNADAVLADAWHRHWSRWILCELGLENRPVMSLDPPQLKVALLSADALRVCAAHAGALLCAPRLRRTIDGAEVRTLHAALGREVVNFAVSSAAQALHDGIAASSDWTLAATVQAAQKLGWGLLRDAVRGASDEIALRCALKLPRDLDPAPILQPEAALALVLSMLEILDAEWLSSFPDQA</sequence>